<proteinExistence type="predicted"/>
<feature type="non-terminal residue" evidence="1">
    <location>
        <position position="1"/>
    </location>
</feature>
<name>A0A0H5RGD5_9EUKA</name>
<sequence length="229" mass="25720">LGKFENQGITLEPLYLLYLQCCYGLTTPAEIADVFVLCQVALIADQTDSPAILKECCDELYARQHAGASKLTILELSGLLKQDSLRKTILEEMGPLAMTNEFYPLLRRLSLDDFKDLLRFVPRSDPLDRFSLLLKFAAEIAPGVDFNIARDEVVEIKAPARYQLMADAVAIIGSDWKPEAVMNCVHHVVFNRIILNYGDGGQAHPLQLRAAVVQTADYRLHRTPTWRMA</sequence>
<dbReference type="AlphaFoldDB" id="A0A0H5RGD5"/>
<dbReference type="EMBL" id="HACM01012180">
    <property type="protein sequence ID" value="CRZ12622.1"/>
    <property type="molecule type" value="Transcribed_RNA"/>
</dbReference>
<protein>
    <submittedName>
        <fullName evidence="1">Uncharacterized protein</fullName>
    </submittedName>
</protein>
<feature type="non-terminal residue" evidence="1">
    <location>
        <position position="229"/>
    </location>
</feature>
<organism evidence="1">
    <name type="scientific">Spongospora subterranea</name>
    <dbReference type="NCBI Taxonomy" id="70186"/>
    <lineage>
        <taxon>Eukaryota</taxon>
        <taxon>Sar</taxon>
        <taxon>Rhizaria</taxon>
        <taxon>Endomyxa</taxon>
        <taxon>Phytomyxea</taxon>
        <taxon>Plasmodiophorida</taxon>
        <taxon>Plasmodiophoridae</taxon>
        <taxon>Spongospora</taxon>
    </lineage>
</organism>
<accession>A0A0H5RGD5</accession>
<evidence type="ECO:0000313" key="1">
    <source>
        <dbReference type="EMBL" id="CRZ12622.1"/>
    </source>
</evidence>
<reference evidence="1" key="1">
    <citation type="submission" date="2015-04" db="EMBL/GenBank/DDBJ databases">
        <title>The genome sequence of the plant pathogenic Rhizarian Plasmodiophora brassicae reveals insights in its biotrophic life cycle and the origin of chitin synthesis.</title>
        <authorList>
            <person name="Schwelm A."/>
            <person name="Fogelqvist J."/>
            <person name="Knaust A."/>
            <person name="Julke S."/>
            <person name="Lilja T."/>
            <person name="Dhandapani V."/>
            <person name="Bonilla-Rosso G."/>
            <person name="Karlsson M."/>
            <person name="Shevchenko A."/>
            <person name="Choi S.R."/>
            <person name="Kim H.G."/>
            <person name="Park J.Y."/>
            <person name="Lim Y.P."/>
            <person name="Ludwig-Muller J."/>
            <person name="Dixelius C."/>
        </authorList>
    </citation>
    <scope>NUCLEOTIDE SEQUENCE</scope>
    <source>
        <tissue evidence="1">Potato root galls</tissue>
    </source>
</reference>